<reference evidence="2 3" key="1">
    <citation type="submission" date="2019-02" db="EMBL/GenBank/DDBJ databases">
        <title>Kribbella capetownensis sp. nov. and Kribbella speibonae sp. nov., isolated from soil.</title>
        <authorList>
            <person name="Curtis S.M."/>
            <person name="Norton I."/>
            <person name="Everest G.J."/>
            <person name="Meyers P.R."/>
        </authorList>
    </citation>
    <scope>NUCLEOTIDE SEQUENCE [LARGE SCALE GENOMIC DNA]</scope>
    <source>
        <strain evidence="2 3">YM53</strain>
    </source>
</reference>
<evidence type="ECO:0000313" key="2">
    <source>
        <dbReference type="EMBL" id="TCC33884.1"/>
    </source>
</evidence>
<dbReference type="RefSeq" id="WP_131519371.1">
    <property type="nucleotide sequence ID" value="NZ_SJKD01000019.1"/>
</dbReference>
<keyword evidence="3" id="KW-1185">Reference proteome</keyword>
<name>A0A4R0ING1_9ACTN</name>
<comment type="caution">
    <text evidence="2">The sequence shown here is derived from an EMBL/GenBank/DDBJ whole genome shotgun (WGS) entry which is preliminary data.</text>
</comment>
<gene>
    <name evidence="2" type="ORF">E0H75_42255</name>
</gene>
<feature type="transmembrane region" description="Helical" evidence="1">
    <location>
        <begin position="9"/>
        <end position="30"/>
    </location>
</feature>
<sequence length="76" mass="8042">MTGNPRRTGLLVLGIWMLGISVPALFIRGLHGWQVWGIPGPVLYIAVIVGGLLTLVLAARARPSRTAENPGTPEGD</sequence>
<organism evidence="2 3">
    <name type="scientific">Kribbella capetownensis</name>
    <dbReference type="NCBI Taxonomy" id="1572659"/>
    <lineage>
        <taxon>Bacteria</taxon>
        <taxon>Bacillati</taxon>
        <taxon>Actinomycetota</taxon>
        <taxon>Actinomycetes</taxon>
        <taxon>Propionibacteriales</taxon>
        <taxon>Kribbellaceae</taxon>
        <taxon>Kribbella</taxon>
    </lineage>
</organism>
<keyword evidence="1" id="KW-1133">Transmembrane helix</keyword>
<keyword evidence="1" id="KW-0472">Membrane</keyword>
<proteinExistence type="predicted"/>
<evidence type="ECO:0000256" key="1">
    <source>
        <dbReference type="SAM" id="Phobius"/>
    </source>
</evidence>
<keyword evidence="1" id="KW-0812">Transmembrane</keyword>
<dbReference type="EMBL" id="SJKD01000019">
    <property type="protein sequence ID" value="TCC33884.1"/>
    <property type="molecule type" value="Genomic_DNA"/>
</dbReference>
<evidence type="ECO:0000313" key="3">
    <source>
        <dbReference type="Proteomes" id="UP000293342"/>
    </source>
</evidence>
<dbReference type="AlphaFoldDB" id="A0A4R0ING1"/>
<dbReference type="Proteomes" id="UP000293342">
    <property type="component" value="Unassembled WGS sequence"/>
</dbReference>
<feature type="transmembrane region" description="Helical" evidence="1">
    <location>
        <begin position="42"/>
        <end position="59"/>
    </location>
</feature>
<protein>
    <submittedName>
        <fullName evidence="2">Uncharacterized protein</fullName>
    </submittedName>
</protein>
<accession>A0A4R0ING1</accession>